<evidence type="ECO:0000256" key="6">
    <source>
        <dbReference type="ARBA" id="ARBA00022989"/>
    </source>
</evidence>
<protein>
    <recommendedName>
        <fullName evidence="8">L-lactate permease</fullName>
    </recommendedName>
</protein>
<feature type="transmembrane region" description="Helical" evidence="8">
    <location>
        <begin position="424"/>
        <end position="446"/>
    </location>
</feature>
<evidence type="ECO:0000256" key="1">
    <source>
        <dbReference type="ARBA" id="ARBA00004651"/>
    </source>
</evidence>
<feature type="transmembrane region" description="Helical" evidence="8">
    <location>
        <begin position="514"/>
        <end position="537"/>
    </location>
</feature>
<feature type="transmembrane region" description="Helical" evidence="8">
    <location>
        <begin position="467"/>
        <end position="490"/>
    </location>
</feature>
<dbReference type="AlphaFoldDB" id="A0A1H3E3J1"/>
<feature type="transmembrane region" description="Helical" evidence="8">
    <location>
        <begin position="237"/>
        <end position="254"/>
    </location>
</feature>
<evidence type="ECO:0000256" key="5">
    <source>
        <dbReference type="ARBA" id="ARBA00022692"/>
    </source>
</evidence>
<evidence type="ECO:0000256" key="7">
    <source>
        <dbReference type="ARBA" id="ARBA00023136"/>
    </source>
</evidence>
<feature type="transmembrane region" description="Helical" evidence="8">
    <location>
        <begin position="6"/>
        <end position="25"/>
    </location>
</feature>
<keyword evidence="5 8" id="KW-0812">Transmembrane</keyword>
<keyword evidence="3 8" id="KW-0813">Transport</keyword>
<dbReference type="Proteomes" id="UP000199266">
    <property type="component" value="Unassembled WGS sequence"/>
</dbReference>
<comment type="function">
    <text evidence="8">Uptake of L-lactate across the membrane. Can also transport D-lactate and glycolate.</text>
</comment>
<keyword evidence="4 8" id="KW-1003">Cell membrane</keyword>
<comment type="subcellular location">
    <subcellularLocation>
        <location evidence="1 8">Cell membrane</location>
        <topology evidence="1 8">Multi-pass membrane protein</topology>
    </subcellularLocation>
</comment>
<dbReference type="EMBL" id="FNPD01000002">
    <property type="protein sequence ID" value="SDX73177.1"/>
    <property type="molecule type" value="Genomic_DNA"/>
</dbReference>
<dbReference type="InterPro" id="IPR003804">
    <property type="entry name" value="Lactate_perm"/>
</dbReference>
<dbReference type="PANTHER" id="PTHR30003:SF0">
    <property type="entry name" value="GLYCOLATE PERMEASE GLCA-RELATED"/>
    <property type="match status" value="1"/>
</dbReference>
<dbReference type="Pfam" id="PF02652">
    <property type="entry name" value="Lactate_perm"/>
    <property type="match status" value="1"/>
</dbReference>
<evidence type="ECO:0000256" key="8">
    <source>
        <dbReference type="RuleBase" id="RU365092"/>
    </source>
</evidence>
<evidence type="ECO:0000256" key="4">
    <source>
        <dbReference type="ARBA" id="ARBA00022475"/>
    </source>
</evidence>
<feature type="transmembrane region" description="Helical" evidence="8">
    <location>
        <begin position="295"/>
        <end position="315"/>
    </location>
</feature>
<keyword evidence="7 8" id="KW-0472">Membrane</keyword>
<accession>A0A1H3E3J1</accession>
<dbReference type="RefSeq" id="WP_091460189.1">
    <property type="nucleotide sequence ID" value="NZ_FNPD01000002.1"/>
</dbReference>
<feature type="transmembrane region" description="Helical" evidence="8">
    <location>
        <begin position="353"/>
        <end position="372"/>
    </location>
</feature>
<dbReference type="GO" id="GO:0005886">
    <property type="term" value="C:plasma membrane"/>
    <property type="evidence" value="ECO:0007669"/>
    <property type="project" value="UniProtKB-SubCell"/>
</dbReference>
<dbReference type="PANTHER" id="PTHR30003">
    <property type="entry name" value="L-LACTATE PERMEASE"/>
    <property type="match status" value="1"/>
</dbReference>
<comment type="similarity">
    <text evidence="2 8">Belongs to the lactate permease family.</text>
</comment>
<evidence type="ECO:0000256" key="3">
    <source>
        <dbReference type="ARBA" id="ARBA00022448"/>
    </source>
</evidence>
<feature type="transmembrane region" description="Helical" evidence="8">
    <location>
        <begin position="212"/>
        <end position="231"/>
    </location>
</feature>
<gene>
    <name evidence="9" type="ORF">SAMN03080603_00401</name>
</gene>
<keyword evidence="10" id="KW-1185">Reference proteome</keyword>
<feature type="transmembrane region" description="Helical" evidence="8">
    <location>
        <begin position="37"/>
        <end position="56"/>
    </location>
</feature>
<reference evidence="10" key="1">
    <citation type="submission" date="2016-10" db="EMBL/GenBank/DDBJ databases">
        <authorList>
            <person name="Varghese N."/>
            <person name="Submissions S."/>
        </authorList>
    </citation>
    <scope>NUCLEOTIDE SEQUENCE [LARGE SCALE GENOMIC DNA]</scope>
    <source>
        <strain evidence="10">DSM 13490</strain>
    </source>
</reference>
<evidence type="ECO:0000256" key="2">
    <source>
        <dbReference type="ARBA" id="ARBA00010100"/>
    </source>
</evidence>
<evidence type="ECO:0000313" key="10">
    <source>
        <dbReference type="Proteomes" id="UP000199266"/>
    </source>
</evidence>
<sequence length="541" mass="56929">MEVNVFRWICASLPILAILVLMIGFRWSASKAGPIGFFVALIGALVVFKADFHLLANSNAKGFVMAFYVLYIVWGALLLYNVVDATGGIESIGATFIEMTQNKILQLLMIGFAFVTFLQGVAGFGVPVAVGAPLLIGMGFDPVSAVAIALIGHAWAVTFGDMAASFASLQQATGLLAADLAPWCGFFIALAGIFCGMFAVHAYGGMKALRQGLVPTLVVSFSMSIALLFIAQWEPTLATFLSGIVGMLVTALLARAKVFNTDEAISASFSSTVSSNSPSSNPETKGKVVTKKLPFNLAFAPYYSLIVIVLLVKFIPGVEDWLKGLLVLKLKFGEYSTGLGWVTPAGSSTSVGIFSHAGAFLVYASIVGMLIYRAKGVWKPGMFKTVLSKVVKGGVSSSIATTSMVLMAFMMVESGMTYTLAKGVANAFGSIYPIFIPLVGVLGAFMTGSNTNSNVMFGAFQVQIAKILGISTLISAAAQTAGGSIGSMLAPSKVIVGTSTVGLTGREGEVIGKTLKYCVTLALILGVIAWCMLFILYKHIY</sequence>
<keyword evidence="6 8" id="KW-1133">Transmembrane helix</keyword>
<dbReference type="GO" id="GO:0015295">
    <property type="term" value="F:solute:proton symporter activity"/>
    <property type="evidence" value="ECO:0007669"/>
    <property type="project" value="TreeGrafter"/>
</dbReference>
<feature type="transmembrane region" description="Helical" evidence="8">
    <location>
        <begin position="393"/>
        <end position="412"/>
    </location>
</feature>
<evidence type="ECO:0000313" key="9">
    <source>
        <dbReference type="EMBL" id="SDX73177.1"/>
    </source>
</evidence>
<dbReference type="GO" id="GO:0015129">
    <property type="term" value="F:lactate transmembrane transporter activity"/>
    <property type="evidence" value="ECO:0007669"/>
    <property type="project" value="UniProtKB-UniRule"/>
</dbReference>
<proteinExistence type="inferred from homology"/>
<feature type="transmembrane region" description="Helical" evidence="8">
    <location>
        <begin position="62"/>
        <end position="83"/>
    </location>
</feature>
<organism evidence="9 10">
    <name type="scientific">Acetomicrobium thermoterrenum DSM 13490</name>
    <dbReference type="NCBI Taxonomy" id="1120987"/>
    <lineage>
        <taxon>Bacteria</taxon>
        <taxon>Thermotogati</taxon>
        <taxon>Synergistota</taxon>
        <taxon>Synergistia</taxon>
        <taxon>Synergistales</taxon>
        <taxon>Acetomicrobiaceae</taxon>
        <taxon>Acetomicrobium</taxon>
    </lineage>
</organism>
<name>A0A1H3E3J1_9BACT</name>
<feature type="transmembrane region" description="Helical" evidence="8">
    <location>
        <begin position="104"/>
        <end position="130"/>
    </location>
</feature>
<feature type="transmembrane region" description="Helical" evidence="8">
    <location>
        <begin position="180"/>
        <end position="200"/>
    </location>
</feature>